<dbReference type="AlphaFoldDB" id="A0A7W9L7M5"/>
<keyword evidence="2" id="KW-1185">Reference proteome</keyword>
<name>A0A7W9L7M5_9ACTN</name>
<protein>
    <submittedName>
        <fullName evidence="1">Uncharacterized protein</fullName>
    </submittedName>
</protein>
<accession>A0A7W9L7M5</accession>
<evidence type="ECO:0000313" key="2">
    <source>
        <dbReference type="Proteomes" id="UP000579153"/>
    </source>
</evidence>
<proteinExistence type="predicted"/>
<comment type="caution">
    <text evidence="1">The sequence shown here is derived from an EMBL/GenBank/DDBJ whole genome shotgun (WGS) entry which is preliminary data.</text>
</comment>
<dbReference type="RefSeq" id="WP_185067531.1">
    <property type="nucleotide sequence ID" value="NZ_JACHMB010000001.1"/>
</dbReference>
<sequence length="60" mass="6529">MSNALQELEAKLEAAFNADDWSLESDSVIDEAALSDLEESSIRPINMDLVPLGGSRPRPN</sequence>
<dbReference type="Proteomes" id="UP000579153">
    <property type="component" value="Unassembled WGS sequence"/>
</dbReference>
<dbReference type="EMBL" id="JACHMB010000001">
    <property type="protein sequence ID" value="MBB5773564.1"/>
    <property type="molecule type" value="Genomic_DNA"/>
</dbReference>
<gene>
    <name evidence="1" type="ORF">HD596_000320</name>
</gene>
<evidence type="ECO:0000313" key="1">
    <source>
        <dbReference type="EMBL" id="MBB5773564.1"/>
    </source>
</evidence>
<reference evidence="1 2" key="1">
    <citation type="submission" date="2020-08" db="EMBL/GenBank/DDBJ databases">
        <title>Sequencing the genomes of 1000 actinobacteria strains.</title>
        <authorList>
            <person name="Klenk H.-P."/>
        </authorList>
    </citation>
    <scope>NUCLEOTIDE SEQUENCE [LARGE SCALE GENOMIC DNA]</scope>
    <source>
        <strain evidence="1 2">DSM 45507</strain>
    </source>
</reference>
<organism evidence="1 2">
    <name type="scientific">Nonomuraea jabiensis</name>
    <dbReference type="NCBI Taxonomy" id="882448"/>
    <lineage>
        <taxon>Bacteria</taxon>
        <taxon>Bacillati</taxon>
        <taxon>Actinomycetota</taxon>
        <taxon>Actinomycetes</taxon>
        <taxon>Streptosporangiales</taxon>
        <taxon>Streptosporangiaceae</taxon>
        <taxon>Nonomuraea</taxon>
    </lineage>
</organism>